<name>U4LGS5_PYROM</name>
<dbReference type="Gene3D" id="2.170.140.10">
    <property type="entry name" value="Chitin binding domain"/>
    <property type="match status" value="1"/>
</dbReference>
<dbReference type="InterPro" id="IPR036508">
    <property type="entry name" value="Chitin-bd_dom_sf"/>
</dbReference>
<dbReference type="STRING" id="1076935.U4LGS5"/>
<accession>U4LGS5</accession>
<keyword evidence="4" id="KW-1185">Reference proteome</keyword>
<dbReference type="SMART" id="SM00494">
    <property type="entry name" value="ChtBD2"/>
    <property type="match status" value="1"/>
</dbReference>
<dbReference type="Pfam" id="PF01607">
    <property type="entry name" value="CBM_14"/>
    <property type="match status" value="1"/>
</dbReference>
<dbReference type="InterPro" id="IPR002557">
    <property type="entry name" value="Chitin-bd_dom"/>
</dbReference>
<sequence>MQFTTIISVLAFSATVFGAAIEKRSGPVGVCPTYREDAHFLLADSSDCTVFYKCDRNGPVKLSCPEGLLYAPQHQWCDFPERSTCKPM</sequence>
<keyword evidence="1" id="KW-0732">Signal</keyword>
<dbReference type="AlphaFoldDB" id="U4LGS5"/>
<gene>
    <name evidence="3" type="ORF">PCON_09946</name>
</gene>
<feature type="chain" id="PRO_5004651358" evidence="1">
    <location>
        <begin position="19"/>
        <end position="88"/>
    </location>
</feature>
<dbReference type="Proteomes" id="UP000018144">
    <property type="component" value="Unassembled WGS sequence"/>
</dbReference>
<proteinExistence type="predicted"/>
<organism evidence="3 4">
    <name type="scientific">Pyronema omphalodes (strain CBS 100304)</name>
    <name type="common">Pyronema confluens</name>
    <dbReference type="NCBI Taxonomy" id="1076935"/>
    <lineage>
        <taxon>Eukaryota</taxon>
        <taxon>Fungi</taxon>
        <taxon>Dikarya</taxon>
        <taxon>Ascomycota</taxon>
        <taxon>Pezizomycotina</taxon>
        <taxon>Pezizomycetes</taxon>
        <taxon>Pezizales</taxon>
        <taxon>Pyronemataceae</taxon>
        <taxon>Pyronema</taxon>
    </lineage>
</organism>
<evidence type="ECO:0000259" key="2">
    <source>
        <dbReference type="PROSITE" id="PS50940"/>
    </source>
</evidence>
<dbReference type="PROSITE" id="PS50940">
    <property type="entry name" value="CHIT_BIND_II"/>
    <property type="match status" value="1"/>
</dbReference>
<dbReference type="GO" id="GO:0005576">
    <property type="term" value="C:extracellular region"/>
    <property type="evidence" value="ECO:0007669"/>
    <property type="project" value="InterPro"/>
</dbReference>
<dbReference type="OrthoDB" id="6020543at2759"/>
<evidence type="ECO:0000313" key="3">
    <source>
        <dbReference type="EMBL" id="CCX31118.1"/>
    </source>
</evidence>
<feature type="domain" description="Chitin-binding type-2" evidence="2">
    <location>
        <begin position="28"/>
        <end position="87"/>
    </location>
</feature>
<dbReference type="SUPFAM" id="SSF57625">
    <property type="entry name" value="Invertebrate chitin-binding proteins"/>
    <property type="match status" value="1"/>
</dbReference>
<protein>
    <submittedName>
        <fullName evidence="3">Similar to Peritrophin-1 acc. no. O76217</fullName>
    </submittedName>
</protein>
<evidence type="ECO:0000256" key="1">
    <source>
        <dbReference type="SAM" id="SignalP"/>
    </source>
</evidence>
<reference evidence="3 4" key="1">
    <citation type="journal article" date="2013" name="PLoS Genet.">
        <title>The genome and development-dependent transcriptomes of Pyronema confluens: a window into fungal evolution.</title>
        <authorList>
            <person name="Traeger S."/>
            <person name="Altegoer F."/>
            <person name="Freitag M."/>
            <person name="Gabaldon T."/>
            <person name="Kempken F."/>
            <person name="Kumar A."/>
            <person name="Marcet-Houben M."/>
            <person name="Poggeler S."/>
            <person name="Stajich J.E."/>
            <person name="Nowrousian M."/>
        </authorList>
    </citation>
    <scope>NUCLEOTIDE SEQUENCE [LARGE SCALE GENOMIC DNA]</scope>
    <source>
        <strain evidence="4">CBS 100304</strain>
        <tissue evidence="3">Vegetative mycelium</tissue>
    </source>
</reference>
<feature type="signal peptide" evidence="1">
    <location>
        <begin position="1"/>
        <end position="18"/>
    </location>
</feature>
<dbReference type="EMBL" id="HF935534">
    <property type="protein sequence ID" value="CCX31118.1"/>
    <property type="molecule type" value="Genomic_DNA"/>
</dbReference>
<evidence type="ECO:0000313" key="4">
    <source>
        <dbReference type="Proteomes" id="UP000018144"/>
    </source>
</evidence>
<dbReference type="GO" id="GO:0008061">
    <property type="term" value="F:chitin binding"/>
    <property type="evidence" value="ECO:0007669"/>
    <property type="project" value="InterPro"/>
</dbReference>